<dbReference type="AlphaFoldDB" id="A0A9X2MNV3"/>
<protein>
    <submittedName>
        <fullName evidence="1">Uncharacterized protein</fullName>
    </submittedName>
</protein>
<keyword evidence="2" id="KW-1185">Reference proteome</keyword>
<proteinExistence type="predicted"/>
<dbReference type="RefSeq" id="WP_257443856.1">
    <property type="nucleotide sequence ID" value="NZ_JANIPJ010000003.1"/>
</dbReference>
<name>A0A9X2MNV3_9BACL</name>
<dbReference type="Proteomes" id="UP001141950">
    <property type="component" value="Unassembled WGS sequence"/>
</dbReference>
<evidence type="ECO:0000313" key="2">
    <source>
        <dbReference type="Proteomes" id="UP001141950"/>
    </source>
</evidence>
<accession>A0A9X2MNV3</accession>
<organism evidence="1 2">
    <name type="scientific">Paenibacillus soyae</name>
    <dbReference type="NCBI Taxonomy" id="2969249"/>
    <lineage>
        <taxon>Bacteria</taxon>
        <taxon>Bacillati</taxon>
        <taxon>Bacillota</taxon>
        <taxon>Bacilli</taxon>
        <taxon>Bacillales</taxon>
        <taxon>Paenibacillaceae</taxon>
        <taxon>Paenibacillus</taxon>
    </lineage>
</organism>
<evidence type="ECO:0000313" key="1">
    <source>
        <dbReference type="EMBL" id="MCR2803507.1"/>
    </source>
</evidence>
<comment type="caution">
    <text evidence="1">The sequence shown here is derived from an EMBL/GenBank/DDBJ whole genome shotgun (WGS) entry which is preliminary data.</text>
</comment>
<reference evidence="1" key="1">
    <citation type="submission" date="2022-08" db="EMBL/GenBank/DDBJ databases">
        <title>The genomic sequence of strain Paenibacillus sp. SCIV0701.</title>
        <authorList>
            <person name="Zhao H."/>
        </authorList>
    </citation>
    <scope>NUCLEOTIDE SEQUENCE</scope>
    <source>
        <strain evidence="1">SCIV0701</strain>
    </source>
</reference>
<gene>
    <name evidence="1" type="ORF">NQZ67_06370</name>
</gene>
<sequence>MKVVLMEKSPSGGLIHIEEREWTMNMVAALEHVNYLVVGNREYETVEGRLNVDLGRLELLLVPIHT</sequence>
<dbReference type="EMBL" id="JANIPJ010000003">
    <property type="protein sequence ID" value="MCR2803507.1"/>
    <property type="molecule type" value="Genomic_DNA"/>
</dbReference>